<dbReference type="AlphaFoldDB" id="A0A814LY46"/>
<keyword evidence="2" id="KW-0519">Myristate</keyword>
<dbReference type="OrthoDB" id="26525at2759"/>
<keyword evidence="6" id="KW-0449">Lipoprotein</keyword>
<dbReference type="PROSITE" id="PS00018">
    <property type="entry name" value="EF_HAND_1"/>
    <property type="match status" value="1"/>
</dbReference>
<dbReference type="SMART" id="SM00054">
    <property type="entry name" value="EFh"/>
    <property type="match status" value="2"/>
</dbReference>
<feature type="domain" description="EF-hand" evidence="7">
    <location>
        <begin position="63"/>
        <end position="98"/>
    </location>
</feature>
<dbReference type="PANTHER" id="PTHR23055:SF178">
    <property type="entry name" value="NEUROCALCIN HOMOLOG"/>
    <property type="match status" value="1"/>
</dbReference>
<evidence type="ECO:0000256" key="6">
    <source>
        <dbReference type="ARBA" id="ARBA00023288"/>
    </source>
</evidence>
<comment type="similarity">
    <text evidence="1">Belongs to the recoverin family.</text>
</comment>
<dbReference type="GO" id="GO:0005509">
    <property type="term" value="F:calcium ion binding"/>
    <property type="evidence" value="ECO:0007669"/>
    <property type="project" value="InterPro"/>
</dbReference>
<organism evidence="8 9">
    <name type="scientific">Brachionus calyciflorus</name>
    <dbReference type="NCBI Taxonomy" id="104777"/>
    <lineage>
        <taxon>Eukaryota</taxon>
        <taxon>Metazoa</taxon>
        <taxon>Spiralia</taxon>
        <taxon>Gnathifera</taxon>
        <taxon>Rotifera</taxon>
        <taxon>Eurotatoria</taxon>
        <taxon>Monogononta</taxon>
        <taxon>Pseudotrocha</taxon>
        <taxon>Ploima</taxon>
        <taxon>Brachionidae</taxon>
        <taxon>Brachionus</taxon>
    </lineage>
</organism>
<dbReference type="InterPro" id="IPR018247">
    <property type="entry name" value="EF_Hand_1_Ca_BS"/>
</dbReference>
<dbReference type="InterPro" id="IPR002048">
    <property type="entry name" value="EF_hand_dom"/>
</dbReference>
<comment type="caution">
    <text evidence="8">The sequence shown here is derived from an EMBL/GenBank/DDBJ whole genome shotgun (WGS) entry which is preliminary data.</text>
</comment>
<dbReference type="InterPro" id="IPR011992">
    <property type="entry name" value="EF-hand-dom_pair"/>
</dbReference>
<keyword evidence="4" id="KW-0677">Repeat</keyword>
<reference evidence="8" key="1">
    <citation type="submission" date="2021-02" db="EMBL/GenBank/DDBJ databases">
        <authorList>
            <person name="Nowell W R."/>
        </authorList>
    </citation>
    <scope>NUCLEOTIDE SEQUENCE</scope>
    <source>
        <strain evidence="8">Ploen Becks lab</strain>
    </source>
</reference>
<dbReference type="SUPFAM" id="SSF47473">
    <property type="entry name" value="EF-hand"/>
    <property type="match status" value="1"/>
</dbReference>
<evidence type="ECO:0000313" key="9">
    <source>
        <dbReference type="Proteomes" id="UP000663879"/>
    </source>
</evidence>
<gene>
    <name evidence="8" type="ORF">OXX778_LOCUS19736</name>
</gene>
<sequence>MGCKGSKSVIKSNKNMDFLLANTNFSEAKINELYDGFIEECHDGKLRKKFLEDTYKEMYQDGDPIDFSHLFFESLDTDKKGYLTFTQFVMALKDLESDIETQYRLLFRVYDMNRNKIIDMNEMIKGIKAVDKIKGIKTKDDKLAKDKAIKVFDYFEKKINTNKTNGLSESEFLKACADKELCSILKP</sequence>
<evidence type="ECO:0000256" key="3">
    <source>
        <dbReference type="ARBA" id="ARBA00022723"/>
    </source>
</evidence>
<dbReference type="EMBL" id="CAJNOC010006144">
    <property type="protein sequence ID" value="CAF1071212.1"/>
    <property type="molecule type" value="Genomic_DNA"/>
</dbReference>
<evidence type="ECO:0000259" key="7">
    <source>
        <dbReference type="PROSITE" id="PS50222"/>
    </source>
</evidence>
<evidence type="ECO:0000256" key="2">
    <source>
        <dbReference type="ARBA" id="ARBA00022707"/>
    </source>
</evidence>
<name>A0A814LY46_9BILA</name>
<evidence type="ECO:0000313" key="8">
    <source>
        <dbReference type="EMBL" id="CAF1071212.1"/>
    </source>
</evidence>
<keyword evidence="9" id="KW-1185">Reference proteome</keyword>
<accession>A0A814LY46</accession>
<keyword evidence="5" id="KW-0106">Calcium</keyword>
<evidence type="ECO:0000256" key="1">
    <source>
        <dbReference type="ARBA" id="ARBA00006049"/>
    </source>
</evidence>
<evidence type="ECO:0000256" key="4">
    <source>
        <dbReference type="ARBA" id="ARBA00022737"/>
    </source>
</evidence>
<protein>
    <recommendedName>
        <fullName evidence="7">EF-hand domain-containing protein</fullName>
    </recommendedName>
</protein>
<dbReference type="Gene3D" id="1.10.238.10">
    <property type="entry name" value="EF-hand"/>
    <property type="match status" value="1"/>
</dbReference>
<dbReference type="InterPro" id="IPR028846">
    <property type="entry name" value="Recoverin"/>
</dbReference>
<dbReference type="PANTHER" id="PTHR23055">
    <property type="entry name" value="CALCIUM BINDING PROTEINS"/>
    <property type="match status" value="1"/>
</dbReference>
<evidence type="ECO:0000256" key="5">
    <source>
        <dbReference type="ARBA" id="ARBA00022837"/>
    </source>
</evidence>
<dbReference type="PRINTS" id="PR00450">
    <property type="entry name" value="RECOVERIN"/>
</dbReference>
<keyword evidence="3" id="KW-0479">Metal-binding</keyword>
<dbReference type="PROSITE" id="PS50222">
    <property type="entry name" value="EF_HAND_2"/>
    <property type="match status" value="1"/>
</dbReference>
<proteinExistence type="inferred from homology"/>
<dbReference type="Proteomes" id="UP000663879">
    <property type="component" value="Unassembled WGS sequence"/>
</dbReference>